<keyword evidence="4 9" id="KW-0378">Hydrolase</keyword>
<dbReference type="Pfam" id="PF02545">
    <property type="entry name" value="Maf"/>
    <property type="match status" value="1"/>
</dbReference>
<feature type="site" description="Important for substrate specificity" evidence="9">
    <location>
        <position position="12"/>
    </location>
</feature>
<comment type="caution">
    <text evidence="10">The sequence shown here is derived from an EMBL/GenBank/DDBJ whole genome shotgun (WGS) entry which is preliminary data.</text>
</comment>
<dbReference type="PANTHER" id="PTHR43213">
    <property type="entry name" value="BIFUNCTIONAL DTTP/UTP PYROPHOSPHATASE/METHYLTRANSFERASE PROTEIN-RELATED"/>
    <property type="match status" value="1"/>
</dbReference>
<comment type="function">
    <text evidence="9">Nucleoside triphosphate pyrophosphatase that hydrolyzes dTTP and UTP. May have a dual role in cell division arrest and in preventing the incorporation of modified nucleotides into cellular nucleic acids.</text>
</comment>
<dbReference type="InterPro" id="IPR003697">
    <property type="entry name" value="Maf-like"/>
</dbReference>
<comment type="catalytic activity">
    <reaction evidence="9">
        <text>UTP + H2O = UMP + diphosphate + H(+)</text>
        <dbReference type="Rhea" id="RHEA:29395"/>
        <dbReference type="ChEBI" id="CHEBI:15377"/>
        <dbReference type="ChEBI" id="CHEBI:15378"/>
        <dbReference type="ChEBI" id="CHEBI:33019"/>
        <dbReference type="ChEBI" id="CHEBI:46398"/>
        <dbReference type="ChEBI" id="CHEBI:57865"/>
        <dbReference type="EC" id="3.6.1.9"/>
    </reaction>
</comment>
<dbReference type="NCBIfam" id="TIGR00172">
    <property type="entry name" value="maf"/>
    <property type="match status" value="1"/>
</dbReference>
<evidence type="ECO:0000256" key="9">
    <source>
        <dbReference type="HAMAP-Rule" id="MF_00528"/>
    </source>
</evidence>
<evidence type="ECO:0000256" key="8">
    <source>
        <dbReference type="ARBA" id="ARBA00060749"/>
    </source>
</evidence>
<comment type="caution">
    <text evidence="9">Lacks conserved residue(s) required for the propagation of feature annotation.</text>
</comment>
<accession>A1ZE79</accession>
<dbReference type="GO" id="GO:0009117">
    <property type="term" value="P:nucleotide metabolic process"/>
    <property type="evidence" value="ECO:0007669"/>
    <property type="project" value="UniProtKB-KW"/>
</dbReference>
<dbReference type="Gene3D" id="3.90.950.10">
    <property type="match status" value="1"/>
</dbReference>
<evidence type="ECO:0000256" key="7">
    <source>
        <dbReference type="ARBA" id="ARBA00053369"/>
    </source>
</evidence>
<dbReference type="OrthoDB" id="9807767at2"/>
<proteinExistence type="inferred from homology"/>
<protein>
    <recommendedName>
        <fullName evidence="9">dTTP/UTP pyrophosphatase</fullName>
        <shortName evidence="9">dTTPase/UTPase</shortName>
        <ecNumber evidence="9">3.6.1.9</ecNumber>
    </recommendedName>
    <alternativeName>
        <fullName evidence="9">Nucleoside triphosphate pyrophosphatase</fullName>
    </alternativeName>
    <alternativeName>
        <fullName evidence="9">Nucleotide pyrophosphatase</fullName>
        <shortName evidence="9">Nucleotide PPase</shortName>
    </alternativeName>
</protein>
<evidence type="ECO:0000256" key="4">
    <source>
        <dbReference type="ARBA" id="ARBA00022801"/>
    </source>
</evidence>
<dbReference type="FunFam" id="3.90.950.10:FF:000005">
    <property type="entry name" value="7-methyl-GTP pyrophosphatase"/>
    <property type="match status" value="1"/>
</dbReference>
<dbReference type="RefSeq" id="WP_002693963.1">
    <property type="nucleotide sequence ID" value="NZ_AAWS01000003.1"/>
</dbReference>
<dbReference type="Proteomes" id="UP000004095">
    <property type="component" value="Unassembled WGS sequence"/>
</dbReference>
<evidence type="ECO:0000313" key="10">
    <source>
        <dbReference type="EMBL" id="EAY31387.1"/>
    </source>
</evidence>
<evidence type="ECO:0000256" key="5">
    <source>
        <dbReference type="ARBA" id="ARBA00023080"/>
    </source>
</evidence>
<keyword evidence="11" id="KW-1185">Reference proteome</keyword>
<comment type="catalytic activity">
    <reaction evidence="9">
        <text>dTTP + H2O = dTMP + diphosphate + H(+)</text>
        <dbReference type="Rhea" id="RHEA:28534"/>
        <dbReference type="ChEBI" id="CHEBI:15377"/>
        <dbReference type="ChEBI" id="CHEBI:15378"/>
        <dbReference type="ChEBI" id="CHEBI:33019"/>
        <dbReference type="ChEBI" id="CHEBI:37568"/>
        <dbReference type="ChEBI" id="CHEBI:63528"/>
        <dbReference type="EC" id="3.6.1.9"/>
    </reaction>
</comment>
<dbReference type="EC" id="3.6.1.9" evidence="9"/>
<dbReference type="AlphaFoldDB" id="A1ZE79"/>
<reference evidence="10 11" key="1">
    <citation type="submission" date="2007-01" db="EMBL/GenBank/DDBJ databases">
        <authorList>
            <person name="Haygood M."/>
            <person name="Podell S."/>
            <person name="Anderson C."/>
            <person name="Hopkinson B."/>
            <person name="Roe K."/>
            <person name="Barbeau K."/>
            <person name="Gaasterland T."/>
            <person name="Ferriera S."/>
            <person name="Johnson J."/>
            <person name="Kravitz S."/>
            <person name="Beeson K."/>
            <person name="Sutton G."/>
            <person name="Rogers Y.-H."/>
            <person name="Friedman R."/>
            <person name="Frazier M."/>
            <person name="Venter J.C."/>
        </authorList>
    </citation>
    <scope>NUCLEOTIDE SEQUENCE [LARGE SCALE GENOMIC DNA]</scope>
    <source>
        <strain evidence="10 11">ATCC 23134</strain>
    </source>
</reference>
<dbReference type="HAMAP" id="MF_00528">
    <property type="entry name" value="Maf"/>
    <property type="match status" value="1"/>
</dbReference>
<dbReference type="EMBL" id="AAWS01000003">
    <property type="protein sequence ID" value="EAY31387.1"/>
    <property type="molecule type" value="Genomic_DNA"/>
</dbReference>
<comment type="similarity">
    <text evidence="9">Belongs to the Maf family. YhdE subfamily.</text>
</comment>
<comment type="function">
    <text evidence="7">Nucleoside triphosphate pyrophosphatase that hydrolyzes 7-methyl-GTP (m(7)GTP). May have a dual role in cell division arrest and in preventing the incorporation of modified nucleotides into cellular nucleic acids.</text>
</comment>
<dbReference type="SUPFAM" id="SSF52972">
    <property type="entry name" value="ITPase-like"/>
    <property type="match status" value="1"/>
</dbReference>
<feature type="site" description="Important for substrate specificity" evidence="9">
    <location>
        <position position="153"/>
    </location>
</feature>
<dbReference type="InterPro" id="IPR029001">
    <property type="entry name" value="ITPase-like_fam"/>
</dbReference>
<organism evidence="10 11">
    <name type="scientific">Microscilla marina ATCC 23134</name>
    <dbReference type="NCBI Taxonomy" id="313606"/>
    <lineage>
        <taxon>Bacteria</taxon>
        <taxon>Pseudomonadati</taxon>
        <taxon>Bacteroidota</taxon>
        <taxon>Cytophagia</taxon>
        <taxon>Cytophagales</taxon>
        <taxon>Microscillaceae</taxon>
        <taxon>Microscilla</taxon>
    </lineage>
</organism>
<dbReference type="CDD" id="cd00555">
    <property type="entry name" value="Maf"/>
    <property type="match status" value="1"/>
</dbReference>
<gene>
    <name evidence="10" type="ORF">M23134_04220</name>
</gene>
<feature type="active site" description="Proton acceptor" evidence="9">
    <location>
        <position position="70"/>
    </location>
</feature>
<dbReference type="eggNOG" id="COG0424">
    <property type="taxonomic scope" value="Bacteria"/>
</dbReference>
<comment type="cofactor">
    <cofactor evidence="1 9">
        <name>a divalent metal cation</name>
        <dbReference type="ChEBI" id="CHEBI:60240"/>
    </cofactor>
</comment>
<evidence type="ECO:0000256" key="6">
    <source>
        <dbReference type="ARBA" id="ARBA00050213"/>
    </source>
</evidence>
<dbReference type="GO" id="GO:0036221">
    <property type="term" value="F:UTP diphosphatase activity"/>
    <property type="evidence" value="ECO:0007669"/>
    <property type="project" value="RHEA"/>
</dbReference>
<name>A1ZE79_MICM2</name>
<evidence type="ECO:0000256" key="3">
    <source>
        <dbReference type="ARBA" id="ARBA00022490"/>
    </source>
</evidence>
<comment type="similarity">
    <text evidence="8">Belongs to the Maf family. YceF subfamily.</text>
</comment>
<feature type="site" description="Important for substrate specificity" evidence="9">
    <location>
        <position position="71"/>
    </location>
</feature>
<comment type="catalytic activity">
    <reaction evidence="6">
        <text>N(7)-methyl-GTP + H2O = N(7)-methyl-GMP + diphosphate + H(+)</text>
        <dbReference type="Rhea" id="RHEA:58744"/>
        <dbReference type="ChEBI" id="CHEBI:15377"/>
        <dbReference type="ChEBI" id="CHEBI:15378"/>
        <dbReference type="ChEBI" id="CHEBI:33019"/>
        <dbReference type="ChEBI" id="CHEBI:58285"/>
        <dbReference type="ChEBI" id="CHEBI:87133"/>
    </reaction>
</comment>
<evidence type="ECO:0000256" key="1">
    <source>
        <dbReference type="ARBA" id="ARBA00001968"/>
    </source>
</evidence>
<evidence type="ECO:0000256" key="2">
    <source>
        <dbReference type="ARBA" id="ARBA00004496"/>
    </source>
</evidence>
<keyword evidence="3 9" id="KW-0963">Cytoplasm</keyword>
<dbReference type="PANTHER" id="PTHR43213:SF5">
    <property type="entry name" value="BIFUNCTIONAL DTTP_UTP PYROPHOSPHATASE_METHYLTRANSFERASE PROTEIN-RELATED"/>
    <property type="match status" value="1"/>
</dbReference>
<keyword evidence="5 9" id="KW-0546">Nucleotide metabolism</keyword>
<comment type="subcellular location">
    <subcellularLocation>
        <location evidence="2 9">Cytoplasm</location>
    </subcellularLocation>
</comment>
<sequence length="192" mass="21637">MIKITLASGSPRRKELLASLGVDFEVRTKPIDESVGDAQPPHEAAQYLARLKAQAFEKDVQPHELIITADTVVIHDHKILGKPQNKAHAQQMLLALSGNTHEVVTGVCIYYQHKYEVFAETTQVVFKSLTTQEVNYYIEHYQPFDKAGAYGIQEWIGMVGIERIEGDYYNVVGLPLQKVYTRLKAIAPEIWG</sequence>
<evidence type="ECO:0000313" key="11">
    <source>
        <dbReference type="Proteomes" id="UP000004095"/>
    </source>
</evidence>
<dbReference type="GO" id="GO:0005737">
    <property type="term" value="C:cytoplasm"/>
    <property type="evidence" value="ECO:0007669"/>
    <property type="project" value="UniProtKB-SubCell"/>
</dbReference>
<dbReference type="GO" id="GO:0036218">
    <property type="term" value="F:dTTP diphosphatase activity"/>
    <property type="evidence" value="ECO:0007669"/>
    <property type="project" value="RHEA"/>
</dbReference>
<dbReference type="PIRSF" id="PIRSF006305">
    <property type="entry name" value="Maf"/>
    <property type="match status" value="1"/>
</dbReference>